<evidence type="ECO:0000313" key="1">
    <source>
        <dbReference type="EMBL" id="KAF7634128.1"/>
    </source>
</evidence>
<dbReference type="Proteomes" id="UP000605970">
    <property type="component" value="Unassembled WGS sequence"/>
</dbReference>
<name>A0A8S9ZLS1_9BILA</name>
<dbReference type="EMBL" id="JABEBT010000063">
    <property type="protein sequence ID" value="KAF7634128.1"/>
    <property type="molecule type" value="Genomic_DNA"/>
</dbReference>
<proteinExistence type="predicted"/>
<evidence type="ECO:0000313" key="2">
    <source>
        <dbReference type="Proteomes" id="UP000605970"/>
    </source>
</evidence>
<organism evidence="1 2">
    <name type="scientific">Meloidogyne graminicola</name>
    <dbReference type="NCBI Taxonomy" id="189291"/>
    <lineage>
        <taxon>Eukaryota</taxon>
        <taxon>Metazoa</taxon>
        <taxon>Ecdysozoa</taxon>
        <taxon>Nematoda</taxon>
        <taxon>Chromadorea</taxon>
        <taxon>Rhabditida</taxon>
        <taxon>Tylenchina</taxon>
        <taxon>Tylenchomorpha</taxon>
        <taxon>Tylenchoidea</taxon>
        <taxon>Meloidogynidae</taxon>
        <taxon>Meloidogyninae</taxon>
        <taxon>Meloidogyne</taxon>
    </lineage>
</organism>
<comment type="caution">
    <text evidence="1">The sequence shown here is derived from an EMBL/GenBank/DDBJ whole genome shotgun (WGS) entry which is preliminary data.</text>
</comment>
<reference evidence="1" key="1">
    <citation type="journal article" date="2020" name="Ecol. Evol.">
        <title>Genome structure and content of the rice root-knot nematode (Meloidogyne graminicola).</title>
        <authorList>
            <person name="Phan N.T."/>
            <person name="Danchin E.G.J."/>
            <person name="Klopp C."/>
            <person name="Perfus-Barbeoch L."/>
            <person name="Kozlowski D.K."/>
            <person name="Koutsovoulos G.D."/>
            <person name="Lopez-Roques C."/>
            <person name="Bouchez O."/>
            <person name="Zahm M."/>
            <person name="Besnard G."/>
            <person name="Bellafiore S."/>
        </authorList>
    </citation>
    <scope>NUCLEOTIDE SEQUENCE</scope>
    <source>
        <strain evidence="1">VN-18</strain>
    </source>
</reference>
<dbReference type="AlphaFoldDB" id="A0A8S9ZLS1"/>
<sequence length="145" mass="16809">MDSEWSSDFVFPLSKMLRSDESREFITKQVKSICEKNMEMLECLQKCPISNENEILRMGIKPWEGICNNLRVLETQIGCWKRNIEIISQDCSFESQQLRHSTELLTHNVSITLISMICEHLKHLSICSVDKYGKYCGGVSQRVCK</sequence>
<gene>
    <name evidence="1" type="ORF">Mgra_00006427</name>
</gene>
<keyword evidence="2" id="KW-1185">Reference proteome</keyword>
<accession>A0A8S9ZLS1</accession>
<dbReference type="OrthoDB" id="5790531at2759"/>
<protein>
    <submittedName>
        <fullName evidence="1">Uncharacterized protein</fullName>
    </submittedName>
</protein>